<evidence type="ECO:0000313" key="7">
    <source>
        <dbReference type="Proteomes" id="UP000315669"/>
    </source>
</evidence>
<accession>A0A523Y335</accession>
<dbReference type="GO" id="GO:0051536">
    <property type="term" value="F:iron-sulfur cluster binding"/>
    <property type="evidence" value="ECO:0007669"/>
    <property type="project" value="UniProtKB-KW"/>
</dbReference>
<sequence>MAESLATRLKKKILEREIYHYLTRLAKTENEKDYYEEFDLILTGLYKLAGPNRTAMENVRQAFQRRHPLTELSRLILQDRLSKVSREKLAKNFFCDWVMEAKKREKLEEESFKAPWFFVISPTNTCNLNCYGCYAHEYSRGQGLSYASLDRIIREAKSLGIRFLTISGGEPFYYKDKETGKDVLDLAKEHNDMYFQVYTNGTLLDEERIEKLARLGNVVPAISLEGFKKETDERRGKGVWEKINKARENLYRAGVLQGFSVTVTRENAEMVSSDEFIDGLIDRHISFGWYFIYIPIGKKPATELMPSPEQRTRLRQKVWEWRSKKPIFAGDFWNDGPWTGGCIAGGRKYFHINSKGDIEPCVFVHFAVDNIFDLWNHGKGLREAIVSPFFLSLRKKQLKENDNWLTPCAIIDKPEILREVVKEFGAYPTHNGAKTIINGEIAEFLDNYARHLDEITRPEFQKMLAGEYDSSVVKLSEVIKNNQKKNRKE</sequence>
<dbReference type="InterPro" id="IPR007197">
    <property type="entry name" value="rSAM"/>
</dbReference>
<dbReference type="InterPro" id="IPR006638">
    <property type="entry name" value="Elp3/MiaA/NifB-like_rSAM"/>
</dbReference>
<dbReference type="InterPro" id="IPR013785">
    <property type="entry name" value="Aldolase_TIM"/>
</dbReference>
<proteinExistence type="predicted"/>
<reference evidence="6 7" key="1">
    <citation type="submission" date="2019-03" db="EMBL/GenBank/DDBJ databases">
        <title>Metabolic potential of uncultured bacteria and archaea associated with petroleum seepage in deep-sea sediments.</title>
        <authorList>
            <person name="Dong X."/>
            <person name="Hubert C."/>
        </authorList>
    </citation>
    <scope>NUCLEOTIDE SEQUENCE [LARGE SCALE GENOMIC DNA]</scope>
    <source>
        <strain evidence="6">E29_bin25</strain>
    </source>
</reference>
<evidence type="ECO:0000259" key="5">
    <source>
        <dbReference type="PROSITE" id="PS51918"/>
    </source>
</evidence>
<evidence type="ECO:0000256" key="1">
    <source>
        <dbReference type="ARBA" id="ARBA00022691"/>
    </source>
</evidence>
<dbReference type="AlphaFoldDB" id="A0A523Y335"/>
<dbReference type="EMBL" id="SOII01000078">
    <property type="protein sequence ID" value="TET85947.1"/>
    <property type="molecule type" value="Genomic_DNA"/>
</dbReference>
<evidence type="ECO:0000313" key="6">
    <source>
        <dbReference type="EMBL" id="TET85947.1"/>
    </source>
</evidence>
<comment type="caution">
    <text evidence="6">The sequence shown here is derived from an EMBL/GenBank/DDBJ whole genome shotgun (WGS) entry which is preliminary data.</text>
</comment>
<keyword evidence="2" id="KW-0479">Metal-binding</keyword>
<dbReference type="Pfam" id="PF04055">
    <property type="entry name" value="Radical_SAM"/>
    <property type="match status" value="1"/>
</dbReference>
<evidence type="ECO:0000256" key="3">
    <source>
        <dbReference type="ARBA" id="ARBA00023004"/>
    </source>
</evidence>
<protein>
    <submittedName>
        <fullName evidence="6">Radical SAM protein</fullName>
    </submittedName>
</protein>
<dbReference type="GO" id="GO:0046872">
    <property type="term" value="F:metal ion binding"/>
    <property type="evidence" value="ECO:0007669"/>
    <property type="project" value="UniProtKB-KW"/>
</dbReference>
<dbReference type="GO" id="GO:0003824">
    <property type="term" value="F:catalytic activity"/>
    <property type="evidence" value="ECO:0007669"/>
    <property type="project" value="InterPro"/>
</dbReference>
<dbReference type="PANTHER" id="PTHR43524:SF1">
    <property type="entry name" value="RADICAL SAM SUPERFAMILY PROTEIN"/>
    <property type="match status" value="1"/>
</dbReference>
<feature type="domain" description="Radical SAM core" evidence="5">
    <location>
        <begin position="112"/>
        <end position="331"/>
    </location>
</feature>
<keyword evidence="1" id="KW-0949">S-adenosyl-L-methionine</keyword>
<feature type="non-terminal residue" evidence="6">
    <location>
        <position position="489"/>
    </location>
</feature>
<dbReference type="CDD" id="cd21128">
    <property type="entry name" value="SPASM_rSAM"/>
    <property type="match status" value="1"/>
</dbReference>
<name>A0A523Y335_UNCAE</name>
<dbReference type="SUPFAM" id="SSF102114">
    <property type="entry name" value="Radical SAM enzymes"/>
    <property type="match status" value="1"/>
</dbReference>
<dbReference type="PANTHER" id="PTHR43524">
    <property type="entry name" value="RADICAL SAM SUPERFAMILY PROTEIN"/>
    <property type="match status" value="1"/>
</dbReference>
<gene>
    <name evidence="6" type="ORF">E3J32_01100</name>
</gene>
<dbReference type="InterPro" id="IPR058240">
    <property type="entry name" value="rSAM_sf"/>
</dbReference>
<keyword evidence="4" id="KW-0411">Iron-sulfur</keyword>
<dbReference type="SFLD" id="SFLDS00029">
    <property type="entry name" value="Radical_SAM"/>
    <property type="match status" value="1"/>
</dbReference>
<keyword evidence="3" id="KW-0408">Iron</keyword>
<dbReference type="SFLD" id="SFLDG01067">
    <property type="entry name" value="SPASM/twitch_domain_containing"/>
    <property type="match status" value="1"/>
</dbReference>
<organism evidence="6 7">
    <name type="scientific">Aerophobetes bacterium</name>
    <dbReference type="NCBI Taxonomy" id="2030807"/>
    <lineage>
        <taxon>Bacteria</taxon>
        <taxon>Candidatus Aerophobota</taxon>
    </lineage>
</organism>
<dbReference type="Gene3D" id="3.20.20.70">
    <property type="entry name" value="Aldolase class I"/>
    <property type="match status" value="1"/>
</dbReference>
<dbReference type="CDD" id="cd01335">
    <property type="entry name" value="Radical_SAM"/>
    <property type="match status" value="1"/>
</dbReference>
<evidence type="ECO:0000256" key="2">
    <source>
        <dbReference type="ARBA" id="ARBA00022723"/>
    </source>
</evidence>
<dbReference type="SMART" id="SM00729">
    <property type="entry name" value="Elp3"/>
    <property type="match status" value="1"/>
</dbReference>
<evidence type="ECO:0000256" key="4">
    <source>
        <dbReference type="ARBA" id="ARBA00023014"/>
    </source>
</evidence>
<dbReference type="PROSITE" id="PS51918">
    <property type="entry name" value="RADICAL_SAM"/>
    <property type="match status" value="1"/>
</dbReference>
<dbReference type="Proteomes" id="UP000315669">
    <property type="component" value="Unassembled WGS sequence"/>
</dbReference>